<dbReference type="AlphaFoldDB" id="A0A8B7NGE7"/>
<evidence type="ECO:0000256" key="6">
    <source>
        <dbReference type="ARBA" id="ARBA00022692"/>
    </source>
</evidence>
<keyword evidence="10 13" id="KW-0333">Golgi apparatus</keyword>
<evidence type="ECO:0000256" key="11">
    <source>
        <dbReference type="ARBA" id="ARBA00023136"/>
    </source>
</evidence>
<comment type="catalytic activity">
    <reaction evidence="13">
        <text>N(4)-(alpha-D-Man-(1-&gt;3)-[alpha-D-Man-(1-&gt;3)-[alpha-D-Man-(1-&gt;6)]-alpha-D-Man-(1-&gt;6)]-beta-D-Man-(1-&gt;4)-beta-D-GlcNAc-(1-&gt;4)-beta-D-GlcNAc)-L-asparaginyl-[protein] (N-glucan mannose isomer 5A1,2) + UDP-N-acetyl-alpha-D-glucosamine = N(4)-{beta-D-GlcNAc-(1-&gt;2)-alpha-D-Man-(1-&gt;3)-[alpha-D-Man-(1-&gt;3)-[alpha-D-Man-(1-&gt;6)]-alpha-D-Man-(1-&gt;6)]-beta-D-Man-(1-&gt;4)-beta-D-GlcNAc-(1-&gt;4)-beta-D-GlcNAc}-L-asparaginyl-[protein] + UDP + H(+)</text>
        <dbReference type="Rhea" id="RHEA:11456"/>
        <dbReference type="Rhea" id="RHEA-COMP:14367"/>
        <dbReference type="Rhea" id="RHEA-COMP:14368"/>
        <dbReference type="ChEBI" id="CHEBI:15378"/>
        <dbReference type="ChEBI" id="CHEBI:57705"/>
        <dbReference type="ChEBI" id="CHEBI:58223"/>
        <dbReference type="ChEBI" id="CHEBI:59087"/>
        <dbReference type="ChEBI" id="CHEBI:60625"/>
        <dbReference type="EC" id="2.4.1.101"/>
    </reaction>
</comment>
<dbReference type="InterPro" id="IPR004139">
    <property type="entry name" value="Glyco_trans_13"/>
</dbReference>
<evidence type="ECO:0000256" key="9">
    <source>
        <dbReference type="ARBA" id="ARBA00022989"/>
    </source>
</evidence>
<comment type="subcellular location">
    <subcellularLocation>
        <location evidence="1 13">Golgi apparatus membrane</location>
        <topology evidence="1 13">Single-pass type II membrane protein</topology>
    </subcellularLocation>
</comment>
<keyword evidence="9" id="KW-1133">Transmembrane helix</keyword>
<dbReference type="PANTHER" id="PTHR46396:SF2">
    <property type="entry name" value="ILEI_PANDER DOMAIN-CONTAINING PROTEIN"/>
    <property type="match status" value="1"/>
</dbReference>
<evidence type="ECO:0000259" key="14">
    <source>
        <dbReference type="Pfam" id="PF15711"/>
    </source>
</evidence>
<dbReference type="GO" id="GO:0016266">
    <property type="term" value="P:protein O-linked glycosylation via N-acetyl-galactosamine"/>
    <property type="evidence" value="ECO:0007669"/>
    <property type="project" value="TreeGrafter"/>
</dbReference>
<reference evidence="16 17" key="1">
    <citation type="submission" date="2025-04" db="UniProtKB">
        <authorList>
            <consortium name="RefSeq"/>
        </authorList>
    </citation>
    <scope>IDENTIFICATION</scope>
    <source>
        <tissue evidence="16 17">Whole organism</tissue>
    </source>
</reference>
<dbReference type="RefSeq" id="XP_047738615.1">
    <property type="nucleotide sequence ID" value="XM_047882659.1"/>
</dbReference>
<evidence type="ECO:0000313" key="16">
    <source>
        <dbReference type="RefSeq" id="XP_018012700.1"/>
    </source>
</evidence>
<keyword evidence="4 13" id="KW-0328">Glycosyltransferase</keyword>
<keyword evidence="15" id="KW-1185">Reference proteome</keyword>
<dbReference type="InterPro" id="IPR029044">
    <property type="entry name" value="Nucleotide-diphossugar_trans"/>
</dbReference>
<dbReference type="GO" id="GO:0000139">
    <property type="term" value="C:Golgi membrane"/>
    <property type="evidence" value="ECO:0007669"/>
    <property type="project" value="UniProtKB-SubCell"/>
</dbReference>
<evidence type="ECO:0000313" key="17">
    <source>
        <dbReference type="RefSeq" id="XP_047738615.1"/>
    </source>
</evidence>
<comment type="cofactor">
    <cofactor evidence="13">
        <name>Mn(2+)</name>
        <dbReference type="ChEBI" id="CHEBI:29035"/>
    </cofactor>
    <text evidence="13">The cofactor is mostly bound to the substrate.</text>
</comment>
<evidence type="ECO:0000256" key="1">
    <source>
        <dbReference type="ARBA" id="ARBA00004323"/>
    </source>
</evidence>
<evidence type="ECO:0000256" key="12">
    <source>
        <dbReference type="ARBA" id="ARBA00023211"/>
    </source>
</evidence>
<dbReference type="InterPro" id="IPR052463">
    <property type="entry name" value="O-linked_mannose_GnT"/>
</dbReference>
<evidence type="ECO:0000256" key="10">
    <source>
        <dbReference type="ARBA" id="ARBA00023034"/>
    </source>
</evidence>
<keyword evidence="5" id="KW-0808">Transferase</keyword>
<evidence type="ECO:0000256" key="8">
    <source>
        <dbReference type="ARBA" id="ARBA00022968"/>
    </source>
</evidence>
<dbReference type="EC" id="2.4.1.101" evidence="13"/>
<dbReference type="Pfam" id="PF15711">
    <property type="entry name" value="ILEI"/>
    <property type="match status" value="1"/>
</dbReference>
<keyword evidence="6" id="KW-0812">Transmembrane</keyword>
<dbReference type="GO" id="GO:0030145">
    <property type="term" value="F:manganese ion binding"/>
    <property type="evidence" value="ECO:0007669"/>
    <property type="project" value="UniProtKB-UniRule"/>
</dbReference>
<organism evidence="15 16">
    <name type="scientific">Hyalella azteca</name>
    <name type="common">Amphipod</name>
    <dbReference type="NCBI Taxonomy" id="294128"/>
    <lineage>
        <taxon>Eukaryota</taxon>
        <taxon>Metazoa</taxon>
        <taxon>Ecdysozoa</taxon>
        <taxon>Arthropoda</taxon>
        <taxon>Crustacea</taxon>
        <taxon>Multicrustacea</taxon>
        <taxon>Malacostraca</taxon>
        <taxon>Eumalacostraca</taxon>
        <taxon>Peracarida</taxon>
        <taxon>Amphipoda</taxon>
        <taxon>Senticaudata</taxon>
        <taxon>Talitrida</taxon>
        <taxon>Talitroidea</taxon>
        <taxon>Hyalellidae</taxon>
        <taxon>Hyalella</taxon>
    </lineage>
</organism>
<accession>A0A8B7NGE7</accession>
<proteinExistence type="inferred from homology"/>
<protein>
    <recommendedName>
        <fullName evidence="13">Alpha-1,3-mannosyl-glycoprotein 2-beta-N-acetylglucosaminyltransferase</fullName>
        <shortName evidence="13">GNT-I</shortName>
        <shortName evidence="13">GlcNAc-T I</shortName>
        <ecNumber evidence="13">2.4.1.101</ecNumber>
    </recommendedName>
    <alternativeName>
        <fullName evidence="13">N-glycosyl-oligosaccharide-glycoprotein N-acetylglucosaminyltransferase I</fullName>
    </alternativeName>
</protein>
<name>A0A8B7NGE7_HYAAZ</name>
<keyword evidence="11" id="KW-0472">Membrane</keyword>
<comment type="function">
    <text evidence="13">Initiates complex N-linked carbohydrate formation. Essential for the conversion of high-mannose to hybrid and complex N-glycans.</text>
</comment>
<sequence>MRIILTLCRLLLLAAAIVVGYYFVSSVVDFILSSGQKKVPELYIGNATRAELYHAEPPKEWLSVGAVLPNCGLPELCPEDHVPVSVSSHPSDMPRICIAGKFVTELGVNGGGRGINVAVVDPVTLQPVKARSFDTHNLESEALEDFLRDDIAAGQIVVLLTFDEASRNLSHHARHLIARLGSGQIQNLGYQDQWYMIGQEGIKGFTPYEQILGRGEDNSIAAAACVPKHVRGLPIAPDASLSYNAARATFCARRPYLQHLCSVTGQYEPVGVCEAPVSRGLSDSPLLRAPVLVLGQTDLPTLALTLQTLAAQSALVPRLVVVAFEPLLLPDARELAQLFNFSVLPVTDAANRAEFVERSMEHVAREYVSSSHVVILEEGAVLSPDFFPYVAAVLPLLAEPRAMAVSAWNPNGYSGVNGRASAVLRVSDTPRVAFVVTHHVLTQHLLTSRNTGSAGWESWVAGDWVAGGRLAGGGVAGGRLAGGGVAEKWVVVPEVSRVLVRPSAPHLQRLRHQTLVQQLFFRLRRTSLRYVEVTGVEQLRGDHYTRLLQQLLDRGDLWRVTAEEVRRCASNEKQLVLPTTSNNASAVVLPYRESAASETWSGLALLCRCFGLFDFGDSGQPKGLYQGILRFSINERDVLLLSDRSPFFAGSPHVAAAPTLP</sequence>
<comment type="similarity">
    <text evidence="3 13">Belongs to the glycosyltransferase 13 family.</text>
</comment>
<feature type="domain" description="ILEI/PANDER" evidence="14">
    <location>
        <begin position="113"/>
        <end position="201"/>
    </location>
</feature>
<dbReference type="RefSeq" id="XP_018012700.1">
    <property type="nucleotide sequence ID" value="XM_018157211.2"/>
</dbReference>
<keyword evidence="12 13" id="KW-0464">Manganese</keyword>
<keyword evidence="7 13" id="KW-0479">Metal-binding</keyword>
<dbReference type="PROSITE" id="PS52031">
    <property type="entry name" value="GG_LECTIN"/>
    <property type="match status" value="1"/>
</dbReference>
<evidence type="ECO:0000256" key="2">
    <source>
        <dbReference type="ARBA" id="ARBA00004922"/>
    </source>
</evidence>
<evidence type="ECO:0000313" key="15">
    <source>
        <dbReference type="Proteomes" id="UP000694843"/>
    </source>
</evidence>
<dbReference type="GeneID" id="108669803"/>
<evidence type="ECO:0000256" key="5">
    <source>
        <dbReference type="ARBA" id="ARBA00022679"/>
    </source>
</evidence>
<keyword evidence="8 13" id="KW-0735">Signal-anchor</keyword>
<evidence type="ECO:0000256" key="4">
    <source>
        <dbReference type="ARBA" id="ARBA00022676"/>
    </source>
</evidence>
<dbReference type="Proteomes" id="UP000694843">
    <property type="component" value="Unplaced"/>
</dbReference>
<dbReference type="GO" id="GO:0047223">
    <property type="term" value="F:beta-1,3-galactosyl-O-glycosyl-glycoprotein beta-1,3-N-acetylglucosaminyltransferase activity"/>
    <property type="evidence" value="ECO:0007669"/>
    <property type="project" value="TreeGrafter"/>
</dbReference>
<dbReference type="Gene3D" id="3.90.550.10">
    <property type="entry name" value="Spore Coat Polysaccharide Biosynthesis Protein SpsA, Chain A"/>
    <property type="match status" value="1"/>
</dbReference>
<evidence type="ECO:0000256" key="3">
    <source>
        <dbReference type="ARBA" id="ARBA00006492"/>
    </source>
</evidence>
<evidence type="ECO:0000256" key="13">
    <source>
        <dbReference type="RuleBase" id="RU368119"/>
    </source>
</evidence>
<dbReference type="Pfam" id="PF03071">
    <property type="entry name" value="GNT-I"/>
    <property type="match status" value="1"/>
</dbReference>
<evidence type="ECO:0000256" key="7">
    <source>
        <dbReference type="ARBA" id="ARBA00022723"/>
    </source>
</evidence>
<dbReference type="OMA" id="KFHVESE"/>
<dbReference type="PANTHER" id="PTHR46396">
    <property type="entry name" value="PROTEIN O-LINKED-MANNOSE BETA-1,2-N-ACETYLGLUCOSAMINYLTRANSFERASE 1"/>
    <property type="match status" value="1"/>
</dbReference>
<dbReference type="GO" id="GO:0003827">
    <property type="term" value="F:alpha-1,3-mannosylglycoprotein 2-beta-N-acetylglucosaminyltransferase activity"/>
    <property type="evidence" value="ECO:0007669"/>
    <property type="project" value="UniProtKB-UniRule"/>
</dbReference>
<dbReference type="InterPro" id="IPR039477">
    <property type="entry name" value="ILEI/PANDER_dom"/>
</dbReference>
<comment type="pathway">
    <text evidence="2 13">Protein modification; protein glycosylation.</text>
</comment>
<gene>
    <name evidence="16 17" type="primary">LOC108669803</name>
</gene>
<dbReference type="OrthoDB" id="440755at2759"/>
<dbReference type="KEGG" id="hazt:108669803"/>
<dbReference type="UniPathway" id="UPA00378"/>